<dbReference type="Proteomes" id="UP000588068">
    <property type="component" value="Unassembled WGS sequence"/>
</dbReference>
<dbReference type="InterPro" id="IPR022927">
    <property type="entry name" value="RppH"/>
</dbReference>
<evidence type="ECO:0000256" key="3">
    <source>
        <dbReference type="ARBA" id="ARBA00022801"/>
    </source>
</evidence>
<evidence type="ECO:0000313" key="6">
    <source>
        <dbReference type="EMBL" id="MBB6095662.1"/>
    </source>
</evidence>
<proteinExistence type="inferred from homology"/>
<dbReference type="GO" id="GO:0016462">
    <property type="term" value="F:pyrophosphatase activity"/>
    <property type="evidence" value="ECO:0007669"/>
    <property type="project" value="UniProtKB-ARBA"/>
</dbReference>
<dbReference type="Pfam" id="PF00293">
    <property type="entry name" value="NUDIX"/>
    <property type="match status" value="1"/>
</dbReference>
<evidence type="ECO:0000256" key="4">
    <source>
        <dbReference type="HAMAP-Rule" id="MF_00298"/>
    </source>
</evidence>
<evidence type="ECO:0000313" key="7">
    <source>
        <dbReference type="Proteomes" id="UP000588068"/>
    </source>
</evidence>
<accession>A0A841HUK5</accession>
<comment type="cofactor">
    <cofactor evidence="1">
        <name>Mn(2+)</name>
        <dbReference type="ChEBI" id="CHEBI:29035"/>
    </cofactor>
</comment>
<dbReference type="PANTHER" id="PTHR43046">
    <property type="entry name" value="GDP-MANNOSE MANNOSYL HYDROLASE"/>
    <property type="match status" value="1"/>
</dbReference>
<comment type="caution">
    <text evidence="6">The sequence shown here is derived from an EMBL/GenBank/DDBJ whole genome shotgun (WGS) entry which is preliminary data.</text>
</comment>
<keyword evidence="3 4" id="KW-0378">Hydrolase</keyword>
<dbReference type="InterPro" id="IPR020084">
    <property type="entry name" value="NUDIX_hydrolase_CS"/>
</dbReference>
<dbReference type="EC" id="3.6.1.-" evidence="4"/>
<reference evidence="6 7" key="1">
    <citation type="submission" date="2020-08" db="EMBL/GenBank/DDBJ databases">
        <title>Genomic Encyclopedia of Type Strains, Phase IV (KMG-IV): sequencing the most valuable type-strain genomes for metagenomic binning, comparative biology and taxonomic classification.</title>
        <authorList>
            <person name="Goeker M."/>
        </authorList>
    </citation>
    <scope>NUCLEOTIDE SEQUENCE [LARGE SCALE GENOMIC DNA]</scope>
    <source>
        <strain evidence="6 7">DSM 26723</strain>
    </source>
</reference>
<dbReference type="SUPFAM" id="SSF55811">
    <property type="entry name" value="Nudix"/>
    <property type="match status" value="1"/>
</dbReference>
<dbReference type="Gene3D" id="3.90.79.10">
    <property type="entry name" value="Nucleoside Triphosphate Pyrophosphohydrolase"/>
    <property type="match status" value="1"/>
</dbReference>
<dbReference type="CDD" id="cd03671">
    <property type="entry name" value="NUDIX_Ap4A_hydrolase_plant_like"/>
    <property type="match status" value="1"/>
</dbReference>
<dbReference type="InterPro" id="IPR020476">
    <property type="entry name" value="Nudix_hydrolase"/>
</dbReference>
<keyword evidence="7" id="KW-1185">Reference proteome</keyword>
<comment type="similarity">
    <text evidence="4">Belongs to the Nudix hydrolase family. RppH subfamily.</text>
</comment>
<comment type="function">
    <text evidence="4">Accelerates the degradation of transcripts by removing pyrophosphate from the 5'-end of triphosphorylated RNA, leading to a more labile monophosphorylated state that can stimulate subsequent ribonuclease cleavage.</text>
</comment>
<evidence type="ECO:0000256" key="2">
    <source>
        <dbReference type="ARBA" id="ARBA00001946"/>
    </source>
</evidence>
<dbReference type="InterPro" id="IPR000086">
    <property type="entry name" value="NUDIX_hydrolase_dom"/>
</dbReference>
<gene>
    <name evidence="4" type="primary">rppH</name>
    <name evidence="4" type="synonym">nudH</name>
    <name evidence="6" type="ORF">HNQ60_004553</name>
</gene>
<organism evidence="6 7">
    <name type="scientific">Povalibacter uvarum</name>
    <dbReference type="NCBI Taxonomy" id="732238"/>
    <lineage>
        <taxon>Bacteria</taxon>
        <taxon>Pseudomonadati</taxon>
        <taxon>Pseudomonadota</taxon>
        <taxon>Gammaproteobacteria</taxon>
        <taxon>Steroidobacterales</taxon>
        <taxon>Steroidobacteraceae</taxon>
        <taxon>Povalibacter</taxon>
    </lineage>
</organism>
<dbReference type="InterPro" id="IPR015797">
    <property type="entry name" value="NUDIX_hydrolase-like_dom_sf"/>
</dbReference>
<dbReference type="PANTHER" id="PTHR43046:SF14">
    <property type="entry name" value="MUTT_NUDIX FAMILY PROTEIN"/>
    <property type="match status" value="1"/>
</dbReference>
<feature type="domain" description="Nudix hydrolase" evidence="5">
    <location>
        <begin position="9"/>
        <end position="152"/>
    </location>
</feature>
<name>A0A841HUK5_9GAMM</name>
<dbReference type="PRINTS" id="PR00502">
    <property type="entry name" value="NUDIXFAMILY"/>
</dbReference>
<dbReference type="AlphaFoldDB" id="A0A841HUK5"/>
<dbReference type="NCBIfam" id="NF001938">
    <property type="entry name" value="PRK00714.1-5"/>
    <property type="match status" value="1"/>
</dbReference>
<comment type="cofactor">
    <cofactor evidence="2">
        <name>Mg(2+)</name>
        <dbReference type="ChEBI" id="CHEBI:18420"/>
    </cofactor>
</comment>
<dbReference type="RefSeq" id="WP_184335062.1">
    <property type="nucleotide sequence ID" value="NZ_JACHHZ010000006.1"/>
</dbReference>
<comment type="cofactor">
    <cofactor evidence="4">
        <name>a divalent metal cation</name>
        <dbReference type="ChEBI" id="CHEBI:60240"/>
    </cofactor>
</comment>
<evidence type="ECO:0000256" key="1">
    <source>
        <dbReference type="ARBA" id="ARBA00001936"/>
    </source>
</evidence>
<evidence type="ECO:0000259" key="5">
    <source>
        <dbReference type="PROSITE" id="PS51462"/>
    </source>
</evidence>
<sequence>MTDFIDAEGFRANVGIVLIRDDRQVFLGGRTGGRGWQFPQGGVLRNESPEQALFRELKEEIGLEKSDVELVATTRNWLRYRLPRQYVRRNSQPQCIGQKQRWFLLRLVGSEDRLHFDSTDTPEFDRWRWVDYWTPVREVIYFKRAVYVRALDELASRAWPGDPPSLPEWSSQEKNLRNLALRRASKDGVPAATDQG</sequence>
<protein>
    <recommendedName>
        <fullName evidence="4">RNA pyrophosphohydrolase</fullName>
        <ecNumber evidence="4">3.6.1.-</ecNumber>
    </recommendedName>
    <alternativeName>
        <fullName evidence="4">(Di)nucleoside polyphosphate hydrolase</fullName>
    </alternativeName>
</protein>
<dbReference type="PROSITE" id="PS51462">
    <property type="entry name" value="NUDIX"/>
    <property type="match status" value="1"/>
</dbReference>
<dbReference type="EMBL" id="JACHHZ010000006">
    <property type="protein sequence ID" value="MBB6095662.1"/>
    <property type="molecule type" value="Genomic_DNA"/>
</dbReference>
<dbReference type="NCBIfam" id="NF001937">
    <property type="entry name" value="PRK00714.1-4"/>
    <property type="match status" value="1"/>
</dbReference>
<dbReference type="HAMAP" id="MF_00298">
    <property type="entry name" value="Nudix_RppH"/>
    <property type="match status" value="1"/>
</dbReference>
<dbReference type="PROSITE" id="PS00893">
    <property type="entry name" value="NUDIX_BOX"/>
    <property type="match status" value="1"/>
</dbReference>
<feature type="short sequence motif" description="Nudix box" evidence="4">
    <location>
        <begin position="41"/>
        <end position="62"/>
    </location>
</feature>